<dbReference type="RefSeq" id="WP_376847140.1">
    <property type="nucleotide sequence ID" value="NZ_JBHSFW010000015.1"/>
</dbReference>
<feature type="transmembrane region" description="Helical" evidence="1">
    <location>
        <begin position="30"/>
        <end position="55"/>
    </location>
</feature>
<gene>
    <name evidence="2" type="ORF">ACFO4N_15145</name>
</gene>
<name>A0ABV9GPW1_9BACL</name>
<evidence type="ECO:0000256" key="1">
    <source>
        <dbReference type="SAM" id="Phobius"/>
    </source>
</evidence>
<proteinExistence type="predicted"/>
<keyword evidence="3" id="KW-1185">Reference proteome</keyword>
<accession>A0ABV9GPW1</accession>
<evidence type="ECO:0000313" key="2">
    <source>
        <dbReference type="EMBL" id="MFC4620047.1"/>
    </source>
</evidence>
<protein>
    <submittedName>
        <fullName evidence="2">Uncharacterized protein</fullName>
    </submittedName>
</protein>
<organism evidence="2 3">
    <name type="scientific">Camelliibacillus cellulosilyticus</name>
    <dbReference type="NCBI Taxonomy" id="2174486"/>
    <lineage>
        <taxon>Bacteria</taxon>
        <taxon>Bacillati</taxon>
        <taxon>Bacillota</taxon>
        <taxon>Bacilli</taxon>
        <taxon>Bacillales</taxon>
        <taxon>Sporolactobacillaceae</taxon>
        <taxon>Camelliibacillus</taxon>
    </lineage>
</organism>
<dbReference type="EMBL" id="JBHSFW010000015">
    <property type="protein sequence ID" value="MFC4620047.1"/>
    <property type="molecule type" value="Genomic_DNA"/>
</dbReference>
<evidence type="ECO:0000313" key="3">
    <source>
        <dbReference type="Proteomes" id="UP001596022"/>
    </source>
</evidence>
<dbReference type="Proteomes" id="UP001596022">
    <property type="component" value="Unassembled WGS sequence"/>
</dbReference>
<sequence length="73" mass="8254">MKYIYILITIISGGVLCIHFLFGLDSFSKWWLEAMTTGAMYIIFLLALCGIYLTYKKIGFPIGNPSLLFSSFS</sequence>
<feature type="transmembrane region" description="Helical" evidence="1">
    <location>
        <begin position="5"/>
        <end position="24"/>
    </location>
</feature>
<reference evidence="3" key="1">
    <citation type="journal article" date="2019" name="Int. J. Syst. Evol. Microbiol.">
        <title>The Global Catalogue of Microorganisms (GCM) 10K type strain sequencing project: providing services to taxonomists for standard genome sequencing and annotation.</title>
        <authorList>
            <consortium name="The Broad Institute Genomics Platform"/>
            <consortium name="The Broad Institute Genome Sequencing Center for Infectious Disease"/>
            <person name="Wu L."/>
            <person name="Ma J."/>
        </authorList>
    </citation>
    <scope>NUCLEOTIDE SEQUENCE [LARGE SCALE GENOMIC DNA]</scope>
    <source>
        <strain evidence="3">CGMCC 1.16306</strain>
    </source>
</reference>
<comment type="caution">
    <text evidence="2">The sequence shown here is derived from an EMBL/GenBank/DDBJ whole genome shotgun (WGS) entry which is preliminary data.</text>
</comment>
<keyword evidence="1" id="KW-0812">Transmembrane</keyword>
<keyword evidence="1" id="KW-1133">Transmembrane helix</keyword>
<keyword evidence="1" id="KW-0472">Membrane</keyword>